<dbReference type="PRINTS" id="PR00145">
    <property type="entry name" value="ARGSUCLYASE"/>
</dbReference>
<reference evidence="6 7" key="1">
    <citation type="journal article" date="2013" name="Nat. Biotechnol.">
        <title>Genome sequences of rare, uncultured bacteria obtained by differential coverage binning of multiple metagenomes.</title>
        <authorList>
            <person name="Albertsen M."/>
            <person name="Hugenholtz P."/>
            <person name="Skarshewski A."/>
            <person name="Nielsen K.L."/>
            <person name="Tyson G.W."/>
            <person name="Nielsen P.H."/>
        </authorList>
    </citation>
    <scope>NUCLEOTIDE SEQUENCE [LARGE SCALE GENOMIC DNA]</scope>
    <source>
        <strain evidence="6">TM71</strain>
    </source>
</reference>
<dbReference type="UniPathway" id="UPA00068">
    <property type="reaction ID" value="UER00114"/>
</dbReference>
<evidence type="ECO:0000256" key="2">
    <source>
        <dbReference type="ARBA" id="ARBA00012338"/>
    </source>
</evidence>
<dbReference type="PROSITE" id="PS00163">
    <property type="entry name" value="FUMARATE_LYASES"/>
    <property type="match status" value="1"/>
</dbReference>
<dbReference type="SUPFAM" id="SSF48557">
    <property type="entry name" value="L-aspartase-like"/>
    <property type="match status" value="1"/>
</dbReference>
<keyword evidence="3" id="KW-0055">Arginine biosynthesis</keyword>
<evidence type="ECO:0000256" key="1">
    <source>
        <dbReference type="ARBA" id="ARBA00004941"/>
    </source>
</evidence>
<dbReference type="InterPro" id="IPR024083">
    <property type="entry name" value="Fumarase/histidase_N"/>
</dbReference>
<proteinExistence type="predicted"/>
<organism evidence="6 7">
    <name type="scientific">Candidatus Saccharimonas aalborgensis</name>
    <dbReference type="NCBI Taxonomy" id="1332188"/>
    <lineage>
        <taxon>Bacteria</taxon>
        <taxon>Candidatus Saccharimonadota</taxon>
        <taxon>Candidatus Saccharimonadia</taxon>
        <taxon>Candidatus Saccharimonadales</taxon>
        <taxon>Candidatus Saccharimonadaceae</taxon>
        <taxon>Candidatus Saccharimonas</taxon>
    </lineage>
</organism>
<dbReference type="NCBIfam" id="TIGR00838">
    <property type="entry name" value="argH"/>
    <property type="match status" value="1"/>
</dbReference>
<evidence type="ECO:0000313" key="6">
    <source>
        <dbReference type="EMBL" id="AGL62284.1"/>
    </source>
</evidence>
<dbReference type="InterPro" id="IPR022761">
    <property type="entry name" value="Fumarate_lyase_N"/>
</dbReference>
<comment type="pathway">
    <text evidence="1">Amino-acid biosynthesis; L-arginine biosynthesis; L-arginine from L-ornithine and carbamoyl phosphate: step 3/3.</text>
</comment>
<dbReference type="GO" id="GO:0042450">
    <property type="term" value="P:L-arginine biosynthetic process via ornithine"/>
    <property type="evidence" value="ECO:0007669"/>
    <property type="project" value="UniProtKB-UniRule"/>
</dbReference>
<dbReference type="InterPro" id="IPR000362">
    <property type="entry name" value="Fumarate_lyase_fam"/>
</dbReference>
<evidence type="ECO:0000313" key="7">
    <source>
        <dbReference type="Proteomes" id="UP000013893"/>
    </source>
</evidence>
<evidence type="ECO:0000256" key="3">
    <source>
        <dbReference type="ARBA" id="ARBA00022571"/>
    </source>
</evidence>
<protein>
    <recommendedName>
        <fullName evidence="2 4">Argininosuccinate lyase</fullName>
        <ecNumber evidence="2 4">4.3.2.1</ecNumber>
    </recommendedName>
</protein>
<dbReference type="PATRIC" id="fig|1332188.3.peg.569"/>
<dbReference type="Gene3D" id="1.10.275.10">
    <property type="entry name" value="Fumarase/aspartase (N-terminal domain)"/>
    <property type="match status" value="1"/>
</dbReference>
<dbReference type="GO" id="GO:0005829">
    <property type="term" value="C:cytosol"/>
    <property type="evidence" value="ECO:0007669"/>
    <property type="project" value="TreeGrafter"/>
</dbReference>
<dbReference type="STRING" id="1332188.L336_0581"/>
<sequence length="396" mass="44056">MTTTKLWQIDDDELHPLVEHYTVGNDRSCDQTLLGYDITATKAHAHMLSSISILSRDEYKQIADTLDALYDKWQKGTFVVTSEDEDGHTAIEKYLTAKLGPIGKKVHTGRSRNDQALVMMRLYLKDQLSAISAEVTTLCDAYDQAIAAAGSQAMPGYTHTQKAMPTTVALWLGSYRDAFADTLPYLTNTLALIDQNPLGSAAGFGIELPLDREMTTKELSFAKVQDNPLYCGLSRGVFELITIQAFVPFMVFAGKFAEDMLLFTSQEFNFFSLPKSMTTGSSIMPHKRNYDVFEIMRATAHSYSGHITKLHAITAGVGSGYHRDLQLTKAITIEACQSAQQTLEVLTLCVRNLMLNTKHLDAAMTDELYTVAKINKRVAEGMAFRDAYVEVKRTLQ</sequence>
<dbReference type="Gene3D" id="1.20.200.10">
    <property type="entry name" value="Fumarase/aspartase (Central domain)"/>
    <property type="match status" value="1"/>
</dbReference>
<evidence type="ECO:0000259" key="5">
    <source>
        <dbReference type="Pfam" id="PF00206"/>
    </source>
</evidence>
<dbReference type="EC" id="4.3.2.1" evidence="2 4"/>
<dbReference type="PRINTS" id="PR00149">
    <property type="entry name" value="FUMRATELYASE"/>
</dbReference>
<keyword evidence="6" id="KW-0456">Lyase</keyword>
<dbReference type="AlphaFoldDB" id="R4PMZ4"/>
<gene>
    <name evidence="6" type="primary">argH</name>
    <name evidence="6" type="ORF">L336_0581</name>
</gene>
<dbReference type="EMBL" id="CP005957">
    <property type="protein sequence ID" value="AGL62284.1"/>
    <property type="molecule type" value="Genomic_DNA"/>
</dbReference>
<dbReference type="RefSeq" id="WP_015641734.1">
    <property type="nucleotide sequence ID" value="NC_021219.1"/>
</dbReference>
<dbReference type="OrthoDB" id="9769623at2"/>
<dbReference type="InterPro" id="IPR009049">
    <property type="entry name" value="Argininosuccinate_lyase"/>
</dbReference>
<dbReference type="HOGENOM" id="CLU_027272_2_0_0"/>
<name>R4PMZ4_9BACT</name>
<evidence type="ECO:0000256" key="4">
    <source>
        <dbReference type="NCBIfam" id="TIGR00838"/>
    </source>
</evidence>
<dbReference type="InterPro" id="IPR008948">
    <property type="entry name" value="L-Aspartase-like"/>
</dbReference>
<dbReference type="PANTHER" id="PTHR43814:SF1">
    <property type="entry name" value="ARGININOSUCCINATE LYASE"/>
    <property type="match status" value="1"/>
</dbReference>
<dbReference type="Pfam" id="PF00206">
    <property type="entry name" value="Lyase_1"/>
    <property type="match status" value="1"/>
</dbReference>
<dbReference type="PANTHER" id="PTHR43814">
    <property type="entry name" value="ARGININOSUCCINATE LYASE"/>
    <property type="match status" value="1"/>
</dbReference>
<feature type="domain" description="Fumarate lyase N-terminal" evidence="5">
    <location>
        <begin position="25"/>
        <end position="300"/>
    </location>
</feature>
<dbReference type="Gene3D" id="1.10.40.30">
    <property type="entry name" value="Fumarase/aspartase (C-terminal domain)"/>
    <property type="match status" value="1"/>
</dbReference>
<keyword evidence="7" id="KW-1185">Reference proteome</keyword>
<dbReference type="GO" id="GO:0004056">
    <property type="term" value="F:argininosuccinate lyase activity"/>
    <property type="evidence" value="ECO:0007669"/>
    <property type="project" value="UniProtKB-UniRule"/>
</dbReference>
<dbReference type="Proteomes" id="UP000013893">
    <property type="component" value="Chromosome"/>
</dbReference>
<dbReference type="KEGG" id="saal:L336_0581"/>
<keyword evidence="3" id="KW-0028">Amino-acid biosynthesis</keyword>
<dbReference type="InterPro" id="IPR020557">
    <property type="entry name" value="Fumarate_lyase_CS"/>
</dbReference>
<accession>R4PMZ4</accession>